<dbReference type="FunFam" id="3.40.50.300:FF:000726">
    <property type="entry name" value="Pre-mRNA-splicing factor ATP-dependent RNA helicase"/>
    <property type="match status" value="1"/>
</dbReference>
<accession>A0A8S2PFV6</accession>
<dbReference type="EC" id="3.6.4.13" evidence="2"/>
<dbReference type="InterPro" id="IPR011545">
    <property type="entry name" value="DEAD/DEAH_box_helicase_dom"/>
</dbReference>
<keyword evidence="7" id="KW-0508">mRNA splicing</keyword>
<evidence type="ECO:0000256" key="4">
    <source>
        <dbReference type="ARBA" id="ARBA00022741"/>
    </source>
</evidence>
<feature type="domain" description="Helicase ATP-binding" evidence="10">
    <location>
        <begin position="13"/>
        <end position="202"/>
    </location>
</feature>
<dbReference type="EMBL" id="CAJOBI010006012">
    <property type="protein sequence ID" value="CAF4048795.1"/>
    <property type="molecule type" value="Genomic_DNA"/>
</dbReference>
<dbReference type="CDD" id="cd18791">
    <property type="entry name" value="SF2_C_RHA"/>
    <property type="match status" value="1"/>
</dbReference>
<dbReference type="InterPro" id="IPR007502">
    <property type="entry name" value="Helicase-assoc_dom"/>
</dbReference>
<evidence type="ECO:0000256" key="8">
    <source>
        <dbReference type="ARBA" id="ARBA00023242"/>
    </source>
</evidence>
<dbReference type="Proteomes" id="UP000676336">
    <property type="component" value="Unassembled WGS sequence"/>
</dbReference>
<dbReference type="SMART" id="SM00847">
    <property type="entry name" value="HA2"/>
    <property type="match status" value="1"/>
</dbReference>
<dbReference type="GO" id="GO:0071013">
    <property type="term" value="C:catalytic step 2 spliceosome"/>
    <property type="evidence" value="ECO:0007669"/>
    <property type="project" value="TreeGrafter"/>
</dbReference>
<dbReference type="Gene3D" id="1.20.120.1080">
    <property type="match status" value="1"/>
</dbReference>
<evidence type="ECO:0000256" key="6">
    <source>
        <dbReference type="ARBA" id="ARBA00022840"/>
    </source>
</evidence>
<comment type="caution">
    <text evidence="12">The sequence shown here is derived from an EMBL/GenBank/DDBJ whole genome shotgun (WGS) entry which is preliminary data.</text>
</comment>
<dbReference type="SMART" id="SM00487">
    <property type="entry name" value="DEXDc"/>
    <property type="match status" value="1"/>
</dbReference>
<dbReference type="GO" id="GO:0016787">
    <property type="term" value="F:hydrolase activity"/>
    <property type="evidence" value="ECO:0007669"/>
    <property type="project" value="UniProtKB-KW"/>
</dbReference>
<dbReference type="Pfam" id="PF00270">
    <property type="entry name" value="DEAD"/>
    <property type="match status" value="1"/>
</dbReference>
<evidence type="ECO:0000256" key="9">
    <source>
        <dbReference type="ARBA" id="ARBA00047984"/>
    </source>
</evidence>
<dbReference type="GO" id="GO:0003723">
    <property type="term" value="F:RNA binding"/>
    <property type="evidence" value="ECO:0007669"/>
    <property type="project" value="TreeGrafter"/>
</dbReference>
<evidence type="ECO:0000259" key="11">
    <source>
        <dbReference type="PROSITE" id="PS51194"/>
    </source>
</evidence>
<evidence type="ECO:0000256" key="7">
    <source>
        <dbReference type="ARBA" id="ARBA00023187"/>
    </source>
</evidence>
<dbReference type="PROSITE" id="PS51192">
    <property type="entry name" value="HELICASE_ATP_BIND_1"/>
    <property type="match status" value="1"/>
</dbReference>
<dbReference type="GO" id="GO:0008380">
    <property type="term" value="P:RNA splicing"/>
    <property type="evidence" value="ECO:0007669"/>
    <property type="project" value="UniProtKB-KW"/>
</dbReference>
<keyword evidence="6" id="KW-0067">ATP-binding</keyword>
<keyword evidence="5" id="KW-0378">Hydrolase</keyword>
<dbReference type="Gene3D" id="3.40.50.300">
    <property type="entry name" value="P-loop containing nucleotide triphosphate hydrolases"/>
    <property type="match status" value="2"/>
</dbReference>
<dbReference type="InterPro" id="IPR014001">
    <property type="entry name" value="Helicase_ATP-bd"/>
</dbReference>
<evidence type="ECO:0000259" key="10">
    <source>
        <dbReference type="PROSITE" id="PS51192"/>
    </source>
</evidence>
<dbReference type="PANTHER" id="PTHR18934">
    <property type="entry name" value="ATP-DEPENDENT RNA HELICASE"/>
    <property type="match status" value="1"/>
</dbReference>
<feature type="non-terminal residue" evidence="12">
    <location>
        <position position="1"/>
    </location>
</feature>
<dbReference type="SUPFAM" id="SSF52540">
    <property type="entry name" value="P-loop containing nucleoside triphosphate hydrolases"/>
    <property type="match status" value="1"/>
</dbReference>
<dbReference type="InterPro" id="IPR001650">
    <property type="entry name" value="Helicase_C-like"/>
</dbReference>
<sequence>KTLPIYKFREDLMSAIRDHQVLIIEGETGSGKTTQLTQYLFEEGYCEADTEDEVEDDDDDNIKLPGEKKKAKKKMMIGCTQPRRVAAMSVAARVAEEMNVKLGREVGYSIRFEDCSSERTIIKYMTDGMLLREFLGEPDLASYSVLIVDEAHERTLHTDILFGLVKDIARFRPKLKLLISSATLDAEKFSQFFDDAPIFRIPGRRFPVDIYYTKAPEADYVDAAVVTVLQIHVTQPLGDILVFLTGQEEIELANEMLLERTRKLGTKIKELIILPIYSTLPSDMQIRIFEPAPPGGRKVILATNIAETSLTIDGIHFVIDPGFCKQKTYNARNGMEALTITPISKASANQRAGRAGRVAPGKCFRLYTSFEQLYALGALNHKVELTKLGRRMAEFPLDPMLSKTILASETYKCSAEILTIVSMLSVNNSIFFRPKDKTLLADTARQAFFVPGGDHIALLNVYNQWKDTNFATQWCYENFIQFRSMNRARQVRDQLEALMERVEIEIQSNPADTIGIRKSICAGFFYHTAKFSKNGMYKTIRHQQSVLIHPNSALFDQIPRYVIYFELVLTTKEYMRQVIEIENEWLRETAPHFYKTKKLDDDDKVKKMPKVLGKIKAELERNYS</sequence>
<name>A0A8S2PFV6_9BILA</name>
<evidence type="ECO:0000256" key="3">
    <source>
        <dbReference type="ARBA" id="ARBA00022664"/>
    </source>
</evidence>
<dbReference type="AlphaFoldDB" id="A0A8S2PFV6"/>
<evidence type="ECO:0000256" key="5">
    <source>
        <dbReference type="ARBA" id="ARBA00022801"/>
    </source>
</evidence>
<proteinExistence type="predicted"/>
<keyword evidence="8" id="KW-0539">Nucleus</keyword>
<comment type="catalytic activity">
    <reaction evidence="9">
        <text>ATP + H2O = ADP + phosphate + H(+)</text>
        <dbReference type="Rhea" id="RHEA:13065"/>
        <dbReference type="ChEBI" id="CHEBI:15377"/>
        <dbReference type="ChEBI" id="CHEBI:15378"/>
        <dbReference type="ChEBI" id="CHEBI:30616"/>
        <dbReference type="ChEBI" id="CHEBI:43474"/>
        <dbReference type="ChEBI" id="CHEBI:456216"/>
        <dbReference type="EC" id="3.6.4.13"/>
    </reaction>
</comment>
<dbReference type="InterPro" id="IPR048333">
    <property type="entry name" value="HA2_WH"/>
</dbReference>
<gene>
    <name evidence="12" type="ORF">SMN809_LOCUS14529</name>
</gene>
<dbReference type="Pfam" id="PF04408">
    <property type="entry name" value="WHD_HA2"/>
    <property type="match status" value="1"/>
</dbReference>
<dbReference type="GO" id="GO:0005524">
    <property type="term" value="F:ATP binding"/>
    <property type="evidence" value="ECO:0007669"/>
    <property type="project" value="UniProtKB-KW"/>
</dbReference>
<keyword evidence="4" id="KW-0547">Nucleotide-binding</keyword>
<organism evidence="12 13">
    <name type="scientific">Rotaria magnacalcarata</name>
    <dbReference type="NCBI Taxonomy" id="392030"/>
    <lineage>
        <taxon>Eukaryota</taxon>
        <taxon>Metazoa</taxon>
        <taxon>Spiralia</taxon>
        <taxon>Gnathifera</taxon>
        <taxon>Rotifera</taxon>
        <taxon>Eurotatoria</taxon>
        <taxon>Bdelloidea</taxon>
        <taxon>Philodinida</taxon>
        <taxon>Philodinidae</taxon>
        <taxon>Rotaria</taxon>
    </lineage>
</organism>
<dbReference type="FunFam" id="3.40.50.300:FF:000007">
    <property type="entry name" value="Pre-mRNA-splicing factor ATP-dependent RNA helicase"/>
    <property type="match status" value="1"/>
</dbReference>
<evidence type="ECO:0000256" key="1">
    <source>
        <dbReference type="ARBA" id="ARBA00004123"/>
    </source>
</evidence>
<dbReference type="InterPro" id="IPR027417">
    <property type="entry name" value="P-loop_NTPase"/>
</dbReference>
<reference evidence="12" key="1">
    <citation type="submission" date="2021-02" db="EMBL/GenBank/DDBJ databases">
        <authorList>
            <person name="Nowell W R."/>
        </authorList>
    </citation>
    <scope>NUCLEOTIDE SEQUENCE</scope>
</reference>
<dbReference type="Pfam" id="PF00271">
    <property type="entry name" value="Helicase_C"/>
    <property type="match status" value="1"/>
</dbReference>
<dbReference type="InterPro" id="IPR011709">
    <property type="entry name" value="DEAD-box_helicase_OB_fold"/>
</dbReference>
<protein>
    <recommendedName>
        <fullName evidence="2">RNA helicase</fullName>
        <ecNumber evidence="2">3.6.4.13</ecNumber>
    </recommendedName>
</protein>
<dbReference type="PROSITE" id="PS51194">
    <property type="entry name" value="HELICASE_CTER"/>
    <property type="match status" value="1"/>
</dbReference>
<keyword evidence="3" id="KW-0507">mRNA processing</keyword>
<comment type="subcellular location">
    <subcellularLocation>
        <location evidence="1">Nucleus</location>
    </subcellularLocation>
</comment>
<dbReference type="GO" id="GO:0006397">
    <property type="term" value="P:mRNA processing"/>
    <property type="evidence" value="ECO:0007669"/>
    <property type="project" value="UniProtKB-KW"/>
</dbReference>
<dbReference type="SMART" id="SM00490">
    <property type="entry name" value="HELICc"/>
    <property type="match status" value="1"/>
</dbReference>
<dbReference type="GO" id="GO:0003724">
    <property type="term" value="F:RNA helicase activity"/>
    <property type="evidence" value="ECO:0007669"/>
    <property type="project" value="UniProtKB-EC"/>
</dbReference>
<dbReference type="Pfam" id="PF21010">
    <property type="entry name" value="HA2_C"/>
    <property type="match status" value="1"/>
</dbReference>
<dbReference type="GO" id="GO:0071006">
    <property type="term" value="C:U2-type catalytic step 1 spliceosome"/>
    <property type="evidence" value="ECO:0007669"/>
    <property type="project" value="UniProtKB-ARBA"/>
</dbReference>
<evidence type="ECO:0000313" key="12">
    <source>
        <dbReference type="EMBL" id="CAF4048795.1"/>
    </source>
</evidence>
<dbReference type="PROSITE" id="PS00690">
    <property type="entry name" value="DEAH_ATP_HELICASE"/>
    <property type="match status" value="1"/>
</dbReference>
<evidence type="ECO:0000256" key="2">
    <source>
        <dbReference type="ARBA" id="ARBA00012552"/>
    </source>
</evidence>
<evidence type="ECO:0000313" key="13">
    <source>
        <dbReference type="Proteomes" id="UP000676336"/>
    </source>
</evidence>
<dbReference type="PANTHER" id="PTHR18934:SF83">
    <property type="entry name" value="PRE-MRNA-SPLICING FACTOR ATP-DEPENDENT RNA HELICASE DHX16"/>
    <property type="match status" value="1"/>
</dbReference>
<dbReference type="InterPro" id="IPR002464">
    <property type="entry name" value="DNA/RNA_helicase_DEAH_CS"/>
</dbReference>
<dbReference type="Pfam" id="PF07717">
    <property type="entry name" value="OB_NTP_bind"/>
    <property type="match status" value="1"/>
</dbReference>
<feature type="domain" description="Helicase C-terminal" evidence="11">
    <location>
        <begin position="227"/>
        <end position="403"/>
    </location>
</feature>